<dbReference type="GO" id="GO:0016758">
    <property type="term" value="F:hexosyltransferase activity"/>
    <property type="evidence" value="ECO:0007669"/>
    <property type="project" value="UniProtKB-ARBA"/>
</dbReference>
<dbReference type="EMBL" id="HG937516">
    <property type="protein sequence ID" value="CDN40552.1"/>
    <property type="molecule type" value="Genomic_DNA"/>
</dbReference>
<keyword evidence="1" id="KW-0472">Membrane</keyword>
<protein>
    <recommendedName>
        <fullName evidence="2">Glycosyltransferase 2-like domain-containing protein</fullName>
    </recommendedName>
</protein>
<feature type="transmembrane region" description="Helical" evidence="1">
    <location>
        <begin position="272"/>
        <end position="289"/>
    </location>
</feature>
<dbReference type="RefSeq" id="WP_343251172.1">
    <property type="nucleotide sequence ID" value="NZ_HG937516.1"/>
</dbReference>
<evidence type="ECO:0000256" key="1">
    <source>
        <dbReference type="SAM" id="Phobius"/>
    </source>
</evidence>
<proteinExistence type="predicted"/>
<dbReference type="AlphaFoldDB" id="A0A292IJ15"/>
<dbReference type="PANTHER" id="PTHR22916">
    <property type="entry name" value="GLYCOSYLTRANSFERASE"/>
    <property type="match status" value="1"/>
</dbReference>
<dbReference type="KEGG" id="mamp:MAMA39_04320"/>
<dbReference type="CDD" id="cd00761">
    <property type="entry name" value="Glyco_tranf_GTA_type"/>
    <property type="match status" value="1"/>
</dbReference>
<dbReference type="InterPro" id="IPR001173">
    <property type="entry name" value="Glyco_trans_2-like"/>
</dbReference>
<keyword evidence="1" id="KW-1133">Transmembrane helix</keyword>
<evidence type="ECO:0000313" key="3">
    <source>
        <dbReference type="EMBL" id="CDN40552.1"/>
    </source>
</evidence>
<dbReference type="SUPFAM" id="SSF53448">
    <property type="entry name" value="Nucleotide-diphospho-sugar transferases"/>
    <property type="match status" value="1"/>
</dbReference>
<sequence length="296" mass="35450">MPLFTIIIPTYNSAVYLKNALRSIVQQDFDLKEVETLIIDDGSIDNTNQVIEQFKIKNPDLSLTYFYKENGNWGSVINFVKHQKLARGDYIMVLDVDDELNKHVLKNIDRIKSEGNDLIICDFFKKGQRKKRRIFTYSVFLKRPKTKNQAQTPFCIPLGKFVKNELFYKLSDLKEKQFYQDAYYTSNLILLADKIRHLAKPAGIYYYQRIGNSMSLPWPGSRYLTEVQMCLDFLRIDAQELVAFHLLRVRFRRLIKKNLYRFPIKRKFKFQVIPWYLRIIMYLLYYFFLKKCFRKA</sequence>
<evidence type="ECO:0000313" key="4">
    <source>
        <dbReference type="Proteomes" id="UP000261764"/>
    </source>
</evidence>
<dbReference type="PANTHER" id="PTHR22916:SF3">
    <property type="entry name" value="UDP-GLCNAC:BETAGAL BETA-1,3-N-ACETYLGLUCOSAMINYLTRANSFERASE-LIKE PROTEIN 1"/>
    <property type="match status" value="1"/>
</dbReference>
<accession>A0A292IJ15</accession>
<dbReference type="InterPro" id="IPR029044">
    <property type="entry name" value="Nucleotide-diphossugar_trans"/>
</dbReference>
<dbReference type="Gene3D" id="3.90.550.10">
    <property type="entry name" value="Spore Coat Polysaccharide Biosynthesis Protein SpsA, Chain A"/>
    <property type="match status" value="1"/>
</dbReference>
<dbReference type="Proteomes" id="UP000261764">
    <property type="component" value="Chromosome I"/>
</dbReference>
<keyword evidence="4" id="KW-1185">Reference proteome</keyword>
<evidence type="ECO:0000259" key="2">
    <source>
        <dbReference type="Pfam" id="PF00535"/>
    </source>
</evidence>
<name>A0A292IJ15_9MOLU</name>
<feature type="domain" description="Glycosyltransferase 2-like" evidence="2">
    <location>
        <begin position="5"/>
        <end position="167"/>
    </location>
</feature>
<gene>
    <name evidence="3" type="ORF">MAMA39_04320</name>
</gene>
<keyword evidence="1" id="KW-0812">Transmembrane</keyword>
<reference evidence="3 4" key="1">
    <citation type="journal article" date="2015" name="Clin. Infect. Dis.">
        <title>Genomic Investigations unmask Mycoplasma amphoriforme, a new respiratory pathogen.</title>
        <authorList>
            <person name="Gillespie S.H."/>
            <person name="Ling C.L."/>
            <person name="Oravcova K."/>
            <person name="Pinheiro M."/>
            <person name="Wells L."/>
            <person name="Bryant J.M."/>
            <person name="McHugh T.D."/>
            <person name="Bebear C."/>
            <person name="Webster D."/>
            <person name="Harris S.R."/>
            <person name="Seth-Smith H.M."/>
            <person name="Thomson N.R."/>
        </authorList>
    </citation>
    <scope>NUCLEOTIDE SEQUENCE [LARGE SCALE GENOMIC DNA]</scope>
    <source>
        <strain evidence="3 4">A39</strain>
    </source>
</reference>
<dbReference type="Pfam" id="PF00535">
    <property type="entry name" value="Glycos_transf_2"/>
    <property type="match status" value="1"/>
</dbReference>
<organism evidence="3 4">
    <name type="scientific">Mycoplasma amphoriforme A39</name>
    <dbReference type="NCBI Taxonomy" id="572419"/>
    <lineage>
        <taxon>Bacteria</taxon>
        <taxon>Bacillati</taxon>
        <taxon>Mycoplasmatota</taxon>
        <taxon>Mollicutes</taxon>
        <taxon>Mycoplasmataceae</taxon>
        <taxon>Mycoplasma</taxon>
    </lineage>
</organism>